<protein>
    <submittedName>
        <fullName evidence="1">Uncharacterized protein</fullName>
    </submittedName>
</protein>
<organism evidence="1">
    <name type="scientific">bioreactor metagenome</name>
    <dbReference type="NCBI Taxonomy" id="1076179"/>
    <lineage>
        <taxon>unclassified sequences</taxon>
        <taxon>metagenomes</taxon>
        <taxon>ecological metagenomes</taxon>
    </lineage>
</organism>
<gene>
    <name evidence="1" type="ORF">SDC9_60820</name>
</gene>
<reference evidence="1" key="1">
    <citation type="submission" date="2019-08" db="EMBL/GenBank/DDBJ databases">
        <authorList>
            <person name="Kucharzyk K."/>
            <person name="Murdoch R.W."/>
            <person name="Higgins S."/>
            <person name="Loffler F."/>
        </authorList>
    </citation>
    <scope>NUCLEOTIDE SEQUENCE</scope>
</reference>
<evidence type="ECO:0000313" key="1">
    <source>
        <dbReference type="EMBL" id="MPM14458.1"/>
    </source>
</evidence>
<dbReference type="EMBL" id="VSSQ01002282">
    <property type="protein sequence ID" value="MPM14458.1"/>
    <property type="molecule type" value="Genomic_DNA"/>
</dbReference>
<name>A0A644XF99_9ZZZZ</name>
<dbReference type="AlphaFoldDB" id="A0A644XF99"/>
<comment type="caution">
    <text evidence="1">The sequence shown here is derived from an EMBL/GenBank/DDBJ whole genome shotgun (WGS) entry which is preliminary data.</text>
</comment>
<sequence length="91" mass="9745">MSQPGDGQSRCSHIRVLERRAQKLEPGRAITARTAATDRRYTLLDDTWRGGVADGETEEDAIRRLAPVLEALFSQAVAIRAAGGSAGAAPR</sequence>
<accession>A0A644XF99</accession>
<proteinExistence type="predicted"/>